<dbReference type="SMART" id="SM00138">
    <property type="entry name" value="MeTrc"/>
    <property type="match status" value="1"/>
</dbReference>
<gene>
    <name evidence="7" type="ORF">KIP89_19425</name>
</gene>
<keyword evidence="8" id="KW-1185">Reference proteome</keyword>
<dbReference type="Gene3D" id="3.40.50.150">
    <property type="entry name" value="Vaccinia Virus protein VP39"/>
    <property type="match status" value="1"/>
</dbReference>
<dbReference type="InterPro" id="IPR022641">
    <property type="entry name" value="CheR_N"/>
</dbReference>
<evidence type="ECO:0000256" key="1">
    <source>
        <dbReference type="ARBA" id="ARBA00001541"/>
    </source>
</evidence>
<proteinExistence type="predicted"/>
<sequence length="280" mass="31354">MAHSEYDFLRRFLKSRSGLILGDEKQYLLESRLEPVLQKMKVPDMSRLVALLRDGPAPAGLADAVVEAMTTNESLFFRDKNPFDLLSTHILPELLQKRAPMHTLRIWCAAASTGQEPYSIAMLLKENERLLGGRRVEIIGTDLSSDVLARCEEGLYNQFEVQRGLPVHYLLRYFTQVGDQWRIAPEIRSMVRFSRLNLLQPFSHLGTFDIVFCRNVLIYFDSATKSDILARIAGVTAKDGYLLLGGAETVLGLTADFVAGNRRGFYVPRAAASAMALAAK</sequence>
<dbReference type="EMBL" id="JAHCQH010000025">
    <property type="protein sequence ID" value="MBS9479284.1"/>
    <property type="molecule type" value="Genomic_DNA"/>
</dbReference>
<protein>
    <recommendedName>
        <fullName evidence="2">protein-glutamate O-methyltransferase</fullName>
        <ecNumber evidence="2">2.1.1.80</ecNumber>
    </recommendedName>
</protein>
<dbReference type="SUPFAM" id="SSF53335">
    <property type="entry name" value="S-adenosyl-L-methionine-dependent methyltransferases"/>
    <property type="match status" value="1"/>
</dbReference>
<dbReference type="Proteomes" id="UP001166585">
    <property type="component" value="Unassembled WGS sequence"/>
</dbReference>
<keyword evidence="5" id="KW-0949">S-adenosyl-L-methionine</keyword>
<reference evidence="7" key="1">
    <citation type="submission" date="2021-05" db="EMBL/GenBank/DDBJ databases">
        <authorList>
            <person name="Sun Q."/>
            <person name="Inoue M."/>
        </authorList>
    </citation>
    <scope>NUCLEOTIDE SEQUENCE</scope>
    <source>
        <strain evidence="7">VKM B-3255</strain>
    </source>
</reference>
<evidence type="ECO:0000256" key="4">
    <source>
        <dbReference type="ARBA" id="ARBA00022679"/>
    </source>
</evidence>
<accession>A0ABS5RC98</accession>
<keyword evidence="4" id="KW-0808">Transferase</keyword>
<dbReference type="EC" id="2.1.1.80" evidence="2"/>
<dbReference type="PANTHER" id="PTHR24422">
    <property type="entry name" value="CHEMOTAXIS PROTEIN METHYLTRANSFERASE"/>
    <property type="match status" value="1"/>
</dbReference>
<dbReference type="InterPro" id="IPR050903">
    <property type="entry name" value="Bact_Chemotaxis_MeTrfase"/>
</dbReference>
<feature type="domain" description="CheR-type methyltransferase" evidence="6">
    <location>
        <begin position="1"/>
        <end position="273"/>
    </location>
</feature>
<evidence type="ECO:0000313" key="8">
    <source>
        <dbReference type="Proteomes" id="UP001166585"/>
    </source>
</evidence>
<dbReference type="Gene3D" id="1.10.155.10">
    <property type="entry name" value="Chemotaxis receptor methyltransferase CheR, N-terminal domain"/>
    <property type="match status" value="1"/>
</dbReference>
<name>A0ABS5RC98_9HYPH</name>
<dbReference type="InterPro" id="IPR000780">
    <property type="entry name" value="CheR_MeTrfase"/>
</dbReference>
<dbReference type="SUPFAM" id="SSF47757">
    <property type="entry name" value="Chemotaxis receptor methyltransferase CheR, N-terminal domain"/>
    <property type="match status" value="1"/>
</dbReference>
<evidence type="ECO:0000256" key="5">
    <source>
        <dbReference type="ARBA" id="ARBA00022691"/>
    </source>
</evidence>
<keyword evidence="3" id="KW-0489">Methyltransferase</keyword>
<dbReference type="PANTHER" id="PTHR24422:SF21">
    <property type="entry name" value="CHEMOTAXIS PROTEIN METHYLTRANSFERASE 1"/>
    <property type="match status" value="1"/>
</dbReference>
<evidence type="ECO:0000256" key="3">
    <source>
        <dbReference type="ARBA" id="ARBA00022603"/>
    </source>
</evidence>
<evidence type="ECO:0000313" key="7">
    <source>
        <dbReference type="EMBL" id="MBS9479284.1"/>
    </source>
</evidence>
<dbReference type="Pfam" id="PF03705">
    <property type="entry name" value="CheR_N"/>
    <property type="match status" value="1"/>
</dbReference>
<dbReference type="Pfam" id="PF01739">
    <property type="entry name" value="CheR"/>
    <property type="match status" value="1"/>
</dbReference>
<dbReference type="InterPro" id="IPR029063">
    <property type="entry name" value="SAM-dependent_MTases_sf"/>
</dbReference>
<evidence type="ECO:0000259" key="6">
    <source>
        <dbReference type="PROSITE" id="PS50123"/>
    </source>
</evidence>
<comment type="catalytic activity">
    <reaction evidence="1">
        <text>L-glutamyl-[protein] + S-adenosyl-L-methionine = [protein]-L-glutamate 5-O-methyl ester + S-adenosyl-L-homocysteine</text>
        <dbReference type="Rhea" id="RHEA:24452"/>
        <dbReference type="Rhea" id="RHEA-COMP:10208"/>
        <dbReference type="Rhea" id="RHEA-COMP:10311"/>
        <dbReference type="ChEBI" id="CHEBI:29973"/>
        <dbReference type="ChEBI" id="CHEBI:57856"/>
        <dbReference type="ChEBI" id="CHEBI:59789"/>
        <dbReference type="ChEBI" id="CHEBI:82795"/>
        <dbReference type="EC" id="2.1.1.80"/>
    </reaction>
</comment>
<dbReference type="InterPro" id="IPR022642">
    <property type="entry name" value="CheR_C"/>
</dbReference>
<comment type="caution">
    <text evidence="7">The sequence shown here is derived from an EMBL/GenBank/DDBJ whole genome shotgun (WGS) entry which is preliminary data.</text>
</comment>
<dbReference type="PROSITE" id="PS50123">
    <property type="entry name" value="CHER"/>
    <property type="match status" value="1"/>
</dbReference>
<dbReference type="InterPro" id="IPR036804">
    <property type="entry name" value="CheR_N_sf"/>
</dbReference>
<organism evidence="7 8">
    <name type="scientific">Ancylobacter radicis</name>
    <dbReference type="NCBI Taxonomy" id="2836179"/>
    <lineage>
        <taxon>Bacteria</taxon>
        <taxon>Pseudomonadati</taxon>
        <taxon>Pseudomonadota</taxon>
        <taxon>Alphaproteobacteria</taxon>
        <taxon>Hyphomicrobiales</taxon>
        <taxon>Xanthobacteraceae</taxon>
        <taxon>Ancylobacter</taxon>
    </lineage>
</organism>
<dbReference type="PRINTS" id="PR00996">
    <property type="entry name" value="CHERMTFRASE"/>
</dbReference>
<evidence type="ECO:0000256" key="2">
    <source>
        <dbReference type="ARBA" id="ARBA00012534"/>
    </source>
</evidence>